<keyword evidence="2" id="KW-0560">Oxidoreductase</keyword>
<dbReference type="PANTHER" id="PTHR43353:SF5">
    <property type="entry name" value="SUCCINATE-SEMIALDEHYDE DEHYDROGENASE, MITOCHONDRIAL"/>
    <property type="match status" value="1"/>
</dbReference>
<keyword evidence="6" id="KW-1185">Reference proteome</keyword>
<evidence type="ECO:0000259" key="4">
    <source>
        <dbReference type="Pfam" id="PF22606"/>
    </source>
</evidence>
<dbReference type="EMBL" id="PKPP01006385">
    <property type="protein sequence ID" value="PWA56684.1"/>
    <property type="molecule type" value="Genomic_DNA"/>
</dbReference>
<dbReference type="PANTHER" id="PTHR43353">
    <property type="entry name" value="SUCCINATE-SEMIALDEHYDE DEHYDROGENASE, MITOCHONDRIAL"/>
    <property type="match status" value="1"/>
</dbReference>
<feature type="domain" description="Cdc6/ORC1-like ATPase lid" evidence="4">
    <location>
        <begin position="396"/>
        <end position="434"/>
    </location>
</feature>
<dbReference type="STRING" id="35608.A0A2U1M642"/>
<protein>
    <submittedName>
        <fullName evidence="5">Succinate semialdehyde dehydrogenase</fullName>
    </submittedName>
</protein>
<dbReference type="Gene3D" id="1.10.8.60">
    <property type="match status" value="1"/>
</dbReference>
<dbReference type="SUPFAM" id="SSF53720">
    <property type="entry name" value="ALDH-like"/>
    <property type="match status" value="2"/>
</dbReference>
<evidence type="ECO:0000259" key="3">
    <source>
        <dbReference type="Pfam" id="PF00171"/>
    </source>
</evidence>
<evidence type="ECO:0000256" key="2">
    <source>
        <dbReference type="ARBA" id="ARBA00023002"/>
    </source>
</evidence>
<dbReference type="Proteomes" id="UP000245207">
    <property type="component" value="Unassembled WGS sequence"/>
</dbReference>
<evidence type="ECO:0000256" key="1">
    <source>
        <dbReference type="ARBA" id="ARBA00022705"/>
    </source>
</evidence>
<dbReference type="AlphaFoldDB" id="A0A2U1M642"/>
<dbReference type="GO" id="GO:0009450">
    <property type="term" value="P:gamma-aminobutyric acid catabolic process"/>
    <property type="evidence" value="ECO:0007669"/>
    <property type="project" value="TreeGrafter"/>
</dbReference>
<gene>
    <name evidence="5" type="ORF">CTI12_AA416330</name>
</gene>
<dbReference type="InterPro" id="IPR050740">
    <property type="entry name" value="Aldehyde_DH_Superfamily"/>
</dbReference>
<dbReference type="Pfam" id="PF00171">
    <property type="entry name" value="Aldedh"/>
    <property type="match status" value="2"/>
</dbReference>
<reference evidence="5 6" key="1">
    <citation type="journal article" date="2018" name="Mol. Plant">
        <title>The genome of Artemisia annua provides insight into the evolution of Asteraceae family and artemisinin biosynthesis.</title>
        <authorList>
            <person name="Shen Q."/>
            <person name="Zhang L."/>
            <person name="Liao Z."/>
            <person name="Wang S."/>
            <person name="Yan T."/>
            <person name="Shi P."/>
            <person name="Liu M."/>
            <person name="Fu X."/>
            <person name="Pan Q."/>
            <person name="Wang Y."/>
            <person name="Lv Z."/>
            <person name="Lu X."/>
            <person name="Zhang F."/>
            <person name="Jiang W."/>
            <person name="Ma Y."/>
            <person name="Chen M."/>
            <person name="Hao X."/>
            <person name="Li L."/>
            <person name="Tang Y."/>
            <person name="Lv G."/>
            <person name="Zhou Y."/>
            <person name="Sun X."/>
            <person name="Brodelius P.E."/>
            <person name="Rose J.K.C."/>
            <person name="Tang K."/>
        </authorList>
    </citation>
    <scope>NUCLEOTIDE SEQUENCE [LARGE SCALE GENOMIC DNA]</scope>
    <source>
        <strain evidence="6">cv. Huhao1</strain>
        <tissue evidence="5">Leaf</tissue>
    </source>
</reference>
<dbReference type="FunFam" id="3.40.605.10:FF:000063">
    <property type="entry name" value="Succinate-semialdehyde dehydrogenase, mitochondrial"/>
    <property type="match status" value="1"/>
</dbReference>
<dbReference type="InterPro" id="IPR016162">
    <property type="entry name" value="Ald_DH_N"/>
</dbReference>
<proteinExistence type="predicted"/>
<dbReference type="Gene3D" id="3.40.605.10">
    <property type="entry name" value="Aldehyde Dehydrogenase, Chain A, domain 1"/>
    <property type="match status" value="3"/>
</dbReference>
<comment type="caution">
    <text evidence="5">The sequence shown here is derived from an EMBL/GenBank/DDBJ whole genome shotgun (WGS) entry which is preliminary data.</text>
</comment>
<dbReference type="OrthoDB" id="310895at2759"/>
<feature type="domain" description="Aldehyde dehydrogenase" evidence="3">
    <location>
        <begin position="217"/>
        <end position="272"/>
    </location>
</feature>
<evidence type="ECO:0000313" key="5">
    <source>
        <dbReference type="EMBL" id="PWA56684.1"/>
    </source>
</evidence>
<dbReference type="GO" id="GO:0004777">
    <property type="term" value="F:succinate-semialdehyde dehydrogenase (NAD+) activity"/>
    <property type="evidence" value="ECO:0007669"/>
    <property type="project" value="TreeGrafter"/>
</dbReference>
<dbReference type="GO" id="GO:0006260">
    <property type="term" value="P:DNA replication"/>
    <property type="evidence" value="ECO:0007669"/>
    <property type="project" value="UniProtKB-KW"/>
</dbReference>
<organism evidence="5 6">
    <name type="scientific">Artemisia annua</name>
    <name type="common">Sweet wormwood</name>
    <dbReference type="NCBI Taxonomy" id="35608"/>
    <lineage>
        <taxon>Eukaryota</taxon>
        <taxon>Viridiplantae</taxon>
        <taxon>Streptophyta</taxon>
        <taxon>Embryophyta</taxon>
        <taxon>Tracheophyta</taxon>
        <taxon>Spermatophyta</taxon>
        <taxon>Magnoliopsida</taxon>
        <taxon>eudicotyledons</taxon>
        <taxon>Gunneridae</taxon>
        <taxon>Pentapetalae</taxon>
        <taxon>asterids</taxon>
        <taxon>campanulids</taxon>
        <taxon>Asterales</taxon>
        <taxon>Asteraceae</taxon>
        <taxon>Asteroideae</taxon>
        <taxon>Anthemideae</taxon>
        <taxon>Artemisiinae</taxon>
        <taxon>Artemisia</taxon>
    </lineage>
</organism>
<dbReference type="InterPro" id="IPR015590">
    <property type="entry name" value="Aldehyde_DH_dom"/>
</dbReference>
<keyword evidence="1" id="KW-0235">DNA replication</keyword>
<dbReference type="InterPro" id="IPR016161">
    <property type="entry name" value="Ald_DH/histidinol_DH"/>
</dbReference>
<dbReference type="InterPro" id="IPR054425">
    <property type="entry name" value="Cdc6_ORC1-like_ATPase_lid"/>
</dbReference>
<evidence type="ECO:0000313" key="6">
    <source>
        <dbReference type="Proteomes" id="UP000245207"/>
    </source>
</evidence>
<feature type="domain" description="Aldehyde dehydrogenase" evidence="3">
    <location>
        <begin position="44"/>
        <end position="216"/>
    </location>
</feature>
<name>A0A2U1M642_ARTAN</name>
<sequence>MVVRVRSCTVTNPANGEVIASVPFMGERETKDAISSAYDAFTRMHKQELEQLITLEQGKPLREAIAADRKVIYAANFIEYFAEEAKRVYGDIIPSPYTDRRLFALKQPVGVVAAIIPRNYPLAMITRKAGPALACGCTVAIKLSELTPLTAVAAVELAIQSESHQYGVLNIVMGDAPSIGKALLESMQVMKITFTGSTAVGKKLMAGAAETVKKVIYAANFIEYFAEEAKRVYGDIIPSPYTDRRLFVLKQPVGVVAAIIPRNYPLAMITRKGVLNIVMGDAPSIGKALLESMQVMKITFTGSTAGKEIDGWCSRDCQKGKPMVVFLSLLQRSDHHDSQTTIDGTSLHCLPATSTGTLRTGKPMVVFLSLLQRSDHHDSQTTIDVNVLFHQALPYTVFQPQALELCAQKVAAASGDMRKALGICRGAIEMFETELHKNMIILGWCSD</sequence>
<accession>A0A2U1M642</accession>
<dbReference type="Pfam" id="PF22606">
    <property type="entry name" value="Cdc6-ORC-like_ATPase_lid"/>
    <property type="match status" value="1"/>
</dbReference>